<reference evidence="2 3" key="2">
    <citation type="journal article" date="2010" name="PLoS ONE">
        <title>Complete genome sequence of the multiresistant taxonomic outlier Pseudomonas aeruginosa PA7.</title>
        <authorList>
            <person name="Roy P.H."/>
            <person name="Tetu S.G."/>
            <person name="Larouche A."/>
            <person name="Elbourne L."/>
            <person name="Tremblay S."/>
            <person name="Ren Q."/>
            <person name="Dodson R."/>
            <person name="Harkins D."/>
            <person name="Shay R."/>
            <person name="Watkins K."/>
            <person name="Mahamoud Y."/>
            <person name="Paulsen I.T."/>
        </authorList>
    </citation>
    <scope>NUCLEOTIDE SEQUENCE [LARGE SCALE GENOMIC DNA]</scope>
    <source>
        <strain evidence="2 3">PA7</strain>
    </source>
</reference>
<sequence length="122" mass="13538">MDSHKPTQPPERLLDDLESIHDLLYESNEPPLLTESFEPDNIPLLSDVVSPGTAPRASEPVAKAPAPTGLAPAEQERLDDELRASAELILQEVIDDFAPQIEAELRRRLQARLGRLLGQRND</sequence>
<accession>A6V0T0</accession>
<dbReference type="AlphaFoldDB" id="A6V0T0"/>
<dbReference type="KEGG" id="pap:PSPA7_1280"/>
<organism evidence="2 3">
    <name type="scientific">Pseudomonas paraeruginosa (strain DSM 24068 / PA7)</name>
    <name type="common">Pseudomonas aeruginosa (strain PA7)</name>
    <dbReference type="NCBI Taxonomy" id="381754"/>
    <lineage>
        <taxon>Bacteria</taxon>
        <taxon>Pseudomonadati</taxon>
        <taxon>Pseudomonadota</taxon>
        <taxon>Gammaproteobacteria</taxon>
        <taxon>Pseudomonadales</taxon>
        <taxon>Pseudomonadaceae</taxon>
        <taxon>Pseudomonas</taxon>
        <taxon>Pseudomonas paraeruginosa</taxon>
    </lineage>
</organism>
<evidence type="ECO:0000313" key="2">
    <source>
        <dbReference type="EMBL" id="ABR82088.2"/>
    </source>
</evidence>
<evidence type="ECO:0000313" key="3">
    <source>
        <dbReference type="Proteomes" id="UP000001582"/>
    </source>
</evidence>
<dbReference type="RefSeq" id="WP_041025295.1">
    <property type="nucleotide sequence ID" value="NC_009656.1"/>
</dbReference>
<name>A6V0T0_PSEP7</name>
<gene>
    <name evidence="2" type="ordered locus">PSPA7_1280</name>
</gene>
<evidence type="ECO:0008006" key="4">
    <source>
        <dbReference type="Google" id="ProtNLM"/>
    </source>
</evidence>
<evidence type="ECO:0000256" key="1">
    <source>
        <dbReference type="SAM" id="MobiDB-lite"/>
    </source>
</evidence>
<proteinExistence type="predicted"/>
<dbReference type="HOGENOM" id="CLU_1863463_0_0_6"/>
<dbReference type="EMBL" id="CP000744">
    <property type="protein sequence ID" value="ABR82088.2"/>
    <property type="molecule type" value="Genomic_DNA"/>
</dbReference>
<reference evidence="2 3" key="1">
    <citation type="submission" date="2007-06" db="EMBL/GenBank/DDBJ databases">
        <authorList>
            <person name="Dodson R.J."/>
            <person name="Harkins D."/>
            <person name="Paulsen I.T."/>
        </authorList>
    </citation>
    <scope>NUCLEOTIDE SEQUENCE [LARGE SCALE GENOMIC DNA]</scope>
    <source>
        <strain evidence="2 3">PA7</strain>
    </source>
</reference>
<feature type="region of interest" description="Disordered" evidence="1">
    <location>
        <begin position="44"/>
        <end position="73"/>
    </location>
</feature>
<dbReference type="Proteomes" id="UP000001582">
    <property type="component" value="Chromosome"/>
</dbReference>
<protein>
    <recommendedName>
        <fullName evidence="4">DNA polymerase III subunit chi</fullName>
    </recommendedName>
</protein>